<evidence type="ECO:0000313" key="6">
    <source>
        <dbReference type="Proteomes" id="UP000663877"/>
    </source>
</evidence>
<dbReference type="Proteomes" id="UP000663832">
    <property type="component" value="Unassembled WGS sequence"/>
</dbReference>
<keyword evidence="5" id="KW-1185">Reference proteome</keyword>
<evidence type="ECO:0000313" key="3">
    <source>
        <dbReference type="EMBL" id="CAF1095721.1"/>
    </source>
</evidence>
<dbReference type="AlphaFoldDB" id="A0A814NR04"/>
<protein>
    <submittedName>
        <fullName evidence="3">Uncharacterized protein</fullName>
    </submittedName>
</protein>
<organism evidence="3 6">
    <name type="scientific">Adineta steineri</name>
    <dbReference type="NCBI Taxonomy" id="433720"/>
    <lineage>
        <taxon>Eukaryota</taxon>
        <taxon>Metazoa</taxon>
        <taxon>Spiralia</taxon>
        <taxon>Gnathifera</taxon>
        <taxon>Rotifera</taxon>
        <taxon>Eurotatoria</taxon>
        <taxon>Bdelloidea</taxon>
        <taxon>Adinetida</taxon>
        <taxon>Adinetidae</taxon>
        <taxon>Adineta</taxon>
    </lineage>
</organism>
<accession>A0A814NR04</accession>
<dbReference type="EMBL" id="CAJNOI010000123">
    <property type="protein sequence ID" value="CAF1095721.1"/>
    <property type="molecule type" value="Genomic_DNA"/>
</dbReference>
<name>A0A814NR04_9BILA</name>
<evidence type="ECO:0000256" key="2">
    <source>
        <dbReference type="SAM" id="SignalP"/>
    </source>
</evidence>
<reference evidence="3" key="1">
    <citation type="submission" date="2021-02" db="EMBL/GenBank/DDBJ databases">
        <authorList>
            <person name="Nowell W R."/>
        </authorList>
    </citation>
    <scope>NUCLEOTIDE SEQUENCE</scope>
</reference>
<dbReference type="OrthoDB" id="10038271at2759"/>
<evidence type="ECO:0000313" key="5">
    <source>
        <dbReference type="Proteomes" id="UP000663832"/>
    </source>
</evidence>
<comment type="caution">
    <text evidence="3">The sequence shown here is derived from an EMBL/GenBank/DDBJ whole genome shotgun (WGS) entry which is preliminary data.</text>
</comment>
<proteinExistence type="predicted"/>
<keyword evidence="1" id="KW-0812">Transmembrane</keyword>
<dbReference type="Proteomes" id="UP000663877">
    <property type="component" value="Unassembled WGS sequence"/>
</dbReference>
<keyword evidence="1" id="KW-0472">Membrane</keyword>
<evidence type="ECO:0000256" key="1">
    <source>
        <dbReference type="SAM" id="Phobius"/>
    </source>
</evidence>
<feature type="signal peptide" evidence="2">
    <location>
        <begin position="1"/>
        <end position="17"/>
    </location>
</feature>
<evidence type="ECO:0000313" key="4">
    <source>
        <dbReference type="EMBL" id="CAF1339057.1"/>
    </source>
</evidence>
<keyword evidence="2" id="KW-0732">Signal</keyword>
<feature type="chain" id="PRO_5036225416" evidence="2">
    <location>
        <begin position="18"/>
        <end position="252"/>
    </location>
</feature>
<sequence length="252" mass="28703">MLVLLIILLLSIDVAHTLQCITNCSIGNFRFDEPISIPDGRCQQRKSKSDCTMSLKFLYHQHTYNAEFDTIVLPSDFIYISSGSYLFYTISYECSKQTDCVLTYAQNRINEMTRRTYNANRIYGQLAPFIQNSTRQGSIQCYNTRNQIIECSPSESCSLDYDQRAKKVRSRGCSSDKDPTVSMYDGKSYSSFDVSCNRNLCNDDATFEQIKTIFVNNGLTDDNGRRIAAGTKEMASIFLILLPFISIIVSYF</sequence>
<dbReference type="EMBL" id="CAJNOM010000304">
    <property type="protein sequence ID" value="CAF1339057.1"/>
    <property type="molecule type" value="Genomic_DNA"/>
</dbReference>
<keyword evidence="1" id="KW-1133">Transmembrane helix</keyword>
<feature type="transmembrane region" description="Helical" evidence="1">
    <location>
        <begin position="234"/>
        <end position="251"/>
    </location>
</feature>
<gene>
    <name evidence="3" type="ORF">BJG266_LOCUS21065</name>
    <name evidence="4" type="ORF">QVE165_LOCUS33333</name>
</gene>